<comment type="caution">
    <text evidence="1">The sequence shown here is derived from an EMBL/GenBank/DDBJ whole genome shotgun (WGS) entry which is preliminary data.</text>
</comment>
<dbReference type="PANTHER" id="PTHR12697:SF5">
    <property type="entry name" value="DEOXYHYPUSINE HYDROXYLASE"/>
    <property type="match status" value="1"/>
</dbReference>
<dbReference type="STRING" id="1429043.X474_01355"/>
<dbReference type="InterPro" id="IPR004155">
    <property type="entry name" value="PBS_lyase_HEAT"/>
</dbReference>
<proteinExistence type="predicted"/>
<protein>
    <recommendedName>
        <fullName evidence="3">PBS lyase</fullName>
    </recommendedName>
</protein>
<dbReference type="InterPro" id="IPR011989">
    <property type="entry name" value="ARM-like"/>
</dbReference>
<gene>
    <name evidence="1" type="ORF">X474_01355</name>
</gene>
<reference evidence="1 2" key="1">
    <citation type="submission" date="2013-11" db="EMBL/GenBank/DDBJ databases">
        <title>Metagenomic analysis of a methanogenic consortium involved in long chain n-alkane degradation.</title>
        <authorList>
            <person name="Davidova I.A."/>
            <person name="Callaghan A.V."/>
            <person name="Wawrik B."/>
            <person name="Pruitt S."/>
            <person name="Marks C."/>
            <person name="Duncan K.E."/>
            <person name="Suflita J.M."/>
        </authorList>
    </citation>
    <scope>NUCLEOTIDE SEQUENCE [LARGE SCALE GENOMIC DNA]</scope>
    <source>
        <strain evidence="1 2">SPR</strain>
    </source>
</reference>
<keyword evidence="2" id="KW-1185">Reference proteome</keyword>
<accession>A0A0D2JKD4</accession>
<dbReference type="PANTHER" id="PTHR12697">
    <property type="entry name" value="PBS LYASE HEAT-LIKE PROTEIN"/>
    <property type="match status" value="1"/>
</dbReference>
<dbReference type="InParanoid" id="A0A0D2JKD4"/>
<dbReference type="Pfam" id="PF13646">
    <property type="entry name" value="HEAT_2"/>
    <property type="match status" value="3"/>
</dbReference>
<dbReference type="Proteomes" id="UP000032233">
    <property type="component" value="Unassembled WGS sequence"/>
</dbReference>
<name>A0A0D2JKD4_9BACT</name>
<evidence type="ECO:0000313" key="1">
    <source>
        <dbReference type="EMBL" id="KIX16111.1"/>
    </source>
</evidence>
<dbReference type="SUPFAM" id="SSF48371">
    <property type="entry name" value="ARM repeat"/>
    <property type="match status" value="2"/>
</dbReference>
<dbReference type="EMBL" id="AZAC01000001">
    <property type="protein sequence ID" value="KIX16111.1"/>
    <property type="molecule type" value="Genomic_DNA"/>
</dbReference>
<organism evidence="1 2">
    <name type="scientific">Dethiosulfatarculus sandiegensis</name>
    <dbReference type="NCBI Taxonomy" id="1429043"/>
    <lineage>
        <taxon>Bacteria</taxon>
        <taxon>Pseudomonadati</taxon>
        <taxon>Thermodesulfobacteriota</taxon>
        <taxon>Desulfarculia</taxon>
        <taxon>Desulfarculales</taxon>
        <taxon>Desulfarculaceae</taxon>
        <taxon>Dethiosulfatarculus</taxon>
    </lineage>
</organism>
<evidence type="ECO:0000313" key="2">
    <source>
        <dbReference type="Proteomes" id="UP000032233"/>
    </source>
</evidence>
<dbReference type="OrthoDB" id="5509021at2"/>
<dbReference type="SMART" id="SM00567">
    <property type="entry name" value="EZ_HEAT"/>
    <property type="match status" value="6"/>
</dbReference>
<dbReference type="RefSeq" id="WP_044346211.1">
    <property type="nucleotide sequence ID" value="NZ_AZAC01000001.1"/>
</dbReference>
<dbReference type="InterPro" id="IPR016024">
    <property type="entry name" value="ARM-type_fold"/>
</dbReference>
<sequence length="315" mass="33317">MSGQLQQTVLEALDKEDPNVLRAACLMSGELKIAQAERGLLKALNNQAWQVQAEAAKSLGLIQAKGALPYLRRLLKASEGDLRQKMLAAAGGAPPAEGEETHPAVLKAAALAINRIQPSVAEDVLVGALASDNPKVMGAAMAGLATLDSEKGRERMVELLGNEDLSLRKGAAACLGKLKDKSALSGLLALLRDDDSSVRKEAVIALNHIKDKRTLPPMISLMKDPDAEVRRVTAIALGNTRQRKGEVVDALIEALKDRDAQVRKACLSALGNLKAGQALEAAAELMAESHEDVATQAAVTVTLLGVARHTPDYQD</sequence>
<evidence type="ECO:0008006" key="3">
    <source>
        <dbReference type="Google" id="ProtNLM"/>
    </source>
</evidence>
<dbReference type="AlphaFoldDB" id="A0A0D2JKD4"/>
<dbReference type="GO" id="GO:0016491">
    <property type="term" value="F:oxidoreductase activity"/>
    <property type="evidence" value="ECO:0007669"/>
    <property type="project" value="TreeGrafter"/>
</dbReference>
<dbReference type="Gene3D" id="1.25.10.10">
    <property type="entry name" value="Leucine-rich Repeat Variant"/>
    <property type="match status" value="3"/>
</dbReference>